<proteinExistence type="predicted"/>
<comment type="caution">
    <text evidence="1">The sequence shown here is derived from an EMBL/GenBank/DDBJ whole genome shotgun (WGS) entry which is preliminary data.</text>
</comment>
<sequence>MPFQPLNLVPRGRQPADLNAVRPDTIGEMQTDDVQEVDSETSLLSILNLWTENVTLAKSIVQDLQVSIYEFNPFMRLPDELRKTIFEYVLTSGKPILPHLCDEEGQDEQPKFHDDNATGHGSVFMLTSLTRVSKKLRKESLPVFYSTNTFAVGPDTLTYFAYLESVERLNWVLHVNLAIAVQPEKYAAWVLRCVNQFDEEVESHERNGLVSVRNARPKMRLWDDFTPAISTEADTDADGSDKLRRKPLTALDLTLHPRYLFGGFSDLSLAILLRTLSTALPPESKLKSRIVLPVSNASVFGIDSGLRWFSAVVKGLGMELRFVVRPDTETLDNRMVMLEWDRKFQGQNIVTMAGPEDEPDEEVMKRALEMFPGLEAMRRPRLSCYYRRSCHSPSITWYDMETMGGGRG</sequence>
<reference evidence="1" key="1">
    <citation type="journal article" date="2020" name="Stud. Mycol.">
        <title>101 Dothideomycetes genomes: a test case for predicting lifestyles and emergence of pathogens.</title>
        <authorList>
            <person name="Haridas S."/>
            <person name="Albert R."/>
            <person name="Binder M."/>
            <person name="Bloem J."/>
            <person name="Labutti K."/>
            <person name="Salamov A."/>
            <person name="Andreopoulos B."/>
            <person name="Baker S."/>
            <person name="Barry K."/>
            <person name="Bills G."/>
            <person name="Bluhm B."/>
            <person name="Cannon C."/>
            <person name="Castanera R."/>
            <person name="Culley D."/>
            <person name="Daum C."/>
            <person name="Ezra D."/>
            <person name="Gonzalez J."/>
            <person name="Henrissat B."/>
            <person name="Kuo A."/>
            <person name="Liang C."/>
            <person name="Lipzen A."/>
            <person name="Lutzoni F."/>
            <person name="Magnuson J."/>
            <person name="Mondo S."/>
            <person name="Nolan M."/>
            <person name="Ohm R."/>
            <person name="Pangilinan J."/>
            <person name="Park H.-J."/>
            <person name="Ramirez L."/>
            <person name="Alfaro M."/>
            <person name="Sun H."/>
            <person name="Tritt A."/>
            <person name="Yoshinaga Y."/>
            <person name="Zwiers L.-H."/>
            <person name="Turgeon B."/>
            <person name="Goodwin S."/>
            <person name="Spatafora J."/>
            <person name="Crous P."/>
            <person name="Grigoriev I."/>
        </authorList>
    </citation>
    <scope>NUCLEOTIDE SEQUENCE</scope>
    <source>
        <strain evidence="1">CBS 525.71</strain>
    </source>
</reference>
<name>A0ACB6SD19_9PLEO</name>
<dbReference type="Proteomes" id="UP000799754">
    <property type="component" value="Unassembled WGS sequence"/>
</dbReference>
<organism evidence="1 2">
    <name type="scientific">Macroventuria anomochaeta</name>
    <dbReference type="NCBI Taxonomy" id="301207"/>
    <lineage>
        <taxon>Eukaryota</taxon>
        <taxon>Fungi</taxon>
        <taxon>Dikarya</taxon>
        <taxon>Ascomycota</taxon>
        <taxon>Pezizomycotina</taxon>
        <taxon>Dothideomycetes</taxon>
        <taxon>Pleosporomycetidae</taxon>
        <taxon>Pleosporales</taxon>
        <taxon>Pleosporineae</taxon>
        <taxon>Didymellaceae</taxon>
        <taxon>Macroventuria</taxon>
    </lineage>
</organism>
<keyword evidence="2" id="KW-1185">Reference proteome</keyword>
<evidence type="ECO:0000313" key="1">
    <source>
        <dbReference type="EMBL" id="KAF2632205.1"/>
    </source>
</evidence>
<evidence type="ECO:0000313" key="2">
    <source>
        <dbReference type="Proteomes" id="UP000799754"/>
    </source>
</evidence>
<protein>
    <submittedName>
        <fullName evidence="1">Uncharacterized protein</fullName>
    </submittedName>
</protein>
<accession>A0ACB6SD19</accession>
<gene>
    <name evidence="1" type="ORF">BU25DRAFT_454562</name>
</gene>
<dbReference type="EMBL" id="MU006703">
    <property type="protein sequence ID" value="KAF2632205.1"/>
    <property type="molecule type" value="Genomic_DNA"/>
</dbReference>